<evidence type="ECO:0000259" key="5">
    <source>
        <dbReference type="PROSITE" id="PS50181"/>
    </source>
</evidence>
<dbReference type="SUPFAM" id="SSF50978">
    <property type="entry name" value="WD40 repeat-like"/>
    <property type="match status" value="1"/>
</dbReference>
<dbReference type="Pfam" id="PF00400">
    <property type="entry name" value="WD40"/>
    <property type="match status" value="4"/>
</dbReference>
<dbReference type="InterPro" id="IPR019775">
    <property type="entry name" value="WD40_repeat_CS"/>
</dbReference>
<dbReference type="PANTHER" id="PTHR19872:SF9">
    <property type="entry name" value="UBIQUITIN-BINDING SDF UBIQUITIN LIGASE COMPLEX SUBUNIT"/>
    <property type="match status" value="1"/>
</dbReference>
<dbReference type="Gene3D" id="1.20.1280.50">
    <property type="match status" value="1"/>
</dbReference>
<dbReference type="InterPro" id="IPR001680">
    <property type="entry name" value="WD40_rpt"/>
</dbReference>
<dbReference type="PROSITE" id="PS50181">
    <property type="entry name" value="FBOX"/>
    <property type="match status" value="1"/>
</dbReference>
<dbReference type="Proteomes" id="UP000187283">
    <property type="component" value="Unassembled WGS sequence"/>
</dbReference>
<name>A0A1R1YBT9_9FUNG</name>
<dbReference type="Gene3D" id="2.130.10.10">
    <property type="entry name" value="YVTN repeat-like/Quinoprotein amine dehydrogenase"/>
    <property type="match status" value="2"/>
</dbReference>
<dbReference type="EMBL" id="LSSN01000352">
    <property type="protein sequence ID" value="OMJ24391.1"/>
    <property type="molecule type" value="Genomic_DNA"/>
</dbReference>
<protein>
    <submittedName>
        <fullName evidence="6">Putative E3 ubiquitin ligase complex SCF subunit sconB</fullName>
    </submittedName>
</protein>
<evidence type="ECO:0000313" key="7">
    <source>
        <dbReference type="Proteomes" id="UP000187283"/>
    </source>
</evidence>
<feature type="domain" description="F-box" evidence="5">
    <location>
        <begin position="185"/>
        <end position="231"/>
    </location>
</feature>
<dbReference type="PROSITE" id="PS50294">
    <property type="entry name" value="WD_REPEATS_REGION"/>
    <property type="match status" value="2"/>
</dbReference>
<dbReference type="CDD" id="cd22147">
    <property type="entry name" value="F-box_SpPof1-like"/>
    <property type="match status" value="1"/>
</dbReference>
<organism evidence="6 7">
    <name type="scientific">Smittium culicis</name>
    <dbReference type="NCBI Taxonomy" id="133412"/>
    <lineage>
        <taxon>Eukaryota</taxon>
        <taxon>Fungi</taxon>
        <taxon>Fungi incertae sedis</taxon>
        <taxon>Zoopagomycota</taxon>
        <taxon>Kickxellomycotina</taxon>
        <taxon>Harpellomycetes</taxon>
        <taxon>Harpellales</taxon>
        <taxon>Legeriomycetaceae</taxon>
        <taxon>Smittium</taxon>
    </lineage>
</organism>
<evidence type="ECO:0000313" key="6">
    <source>
        <dbReference type="EMBL" id="OMJ24391.1"/>
    </source>
</evidence>
<dbReference type="InterPro" id="IPR015943">
    <property type="entry name" value="WD40/YVTN_repeat-like_dom_sf"/>
</dbReference>
<dbReference type="CDD" id="cd00200">
    <property type="entry name" value="WD40"/>
    <property type="match status" value="1"/>
</dbReference>
<keyword evidence="7" id="KW-1185">Reference proteome</keyword>
<feature type="repeat" description="WD" evidence="4">
    <location>
        <begin position="493"/>
        <end position="533"/>
    </location>
</feature>
<dbReference type="InterPro" id="IPR051075">
    <property type="entry name" value="SCF_subunit_WD-repeat"/>
</dbReference>
<dbReference type="InterPro" id="IPR020472">
    <property type="entry name" value="WD40_PAC1"/>
</dbReference>
<keyword evidence="1 4" id="KW-0853">WD repeat</keyword>
<feature type="repeat" description="WD" evidence="4">
    <location>
        <begin position="413"/>
        <end position="452"/>
    </location>
</feature>
<dbReference type="InterPro" id="IPR001810">
    <property type="entry name" value="F-box_dom"/>
</dbReference>
<dbReference type="GO" id="GO:0016874">
    <property type="term" value="F:ligase activity"/>
    <property type="evidence" value="ECO:0007669"/>
    <property type="project" value="UniProtKB-KW"/>
</dbReference>
<sequence length="663" mass="73456">MDTYISNSNSVPYDLSYQSPSPITGSPVSISSYIEKSSPNPNIPIHHNILSIPQNIPSMPQSIPSIPQNIPSIPHNIHSSFSNGSSPKSNSLLSDFSKKRKIDSASHVDFNSSFKPWKLPSPSNKYVPELEKLDPESQDKIVSFWNTFTSSSSEIRMLLLEGVVNNACVKQLSYLNKVVPQNLRIDFISSTPPEIAIKILSYLDAKTLCVAAKVSKTWARYANDNLLWHRMCVQHIDKICNKCGWGLPLLHPKNNAIHSSTNSITNYNLPAQSKCISNLPFTDSLALNANLSSTNISSSNSIPSNQVLIKNMHILSNSIDRENGNLTNSTLPSSKILECSFQSNNTKSWKKIFSERQTVAMNWKKMRYRKIVYNCQNSEICYLKSCNLYIMVALKNGNIIVSDGQTGDLINTLIGHTEPVTSVCYDGCKLISGSTDGTVKIWCYRTGACIRTIRPSRNSGVTSLAIIKRQLAIGSCNGSVSVFDFNLGKTFHLSGHDDKVNELVFYNDDYLFSCSDDLTIKRWDLKNRACTHIYNGHSCSIGSISLNITASLNKMTNGSIFIPKLFSASLDGTIRVWDIDTGKCTKILCYHSEPVWSIASDAFHLISSHNDGKVCIWDSDSLQLLHVITPTDSIVSSLSLTDSRVDCGDKSGNVTIFDFKNLN</sequence>
<dbReference type="AlphaFoldDB" id="A0A1R1YBT9"/>
<evidence type="ECO:0000256" key="3">
    <source>
        <dbReference type="ARBA" id="ARBA00022786"/>
    </source>
</evidence>
<keyword evidence="2" id="KW-0677">Repeat</keyword>
<feature type="repeat" description="WD" evidence="4">
    <location>
        <begin position="565"/>
        <end position="587"/>
    </location>
</feature>
<dbReference type="Pfam" id="PF12937">
    <property type="entry name" value="F-box-like"/>
    <property type="match status" value="1"/>
</dbReference>
<comment type="caution">
    <text evidence="6">The sequence shown here is derived from an EMBL/GenBank/DDBJ whole genome shotgun (WGS) entry which is preliminary data.</text>
</comment>
<reference evidence="6 7" key="1">
    <citation type="submission" date="2017-01" db="EMBL/GenBank/DDBJ databases">
        <authorList>
            <person name="Mah S.A."/>
            <person name="Swanson W.J."/>
            <person name="Moy G.W."/>
            <person name="Vacquier V.D."/>
        </authorList>
    </citation>
    <scope>NUCLEOTIDE SEQUENCE [LARGE SCALE GENOMIC DNA]</scope>
    <source>
        <strain evidence="6 7">GSMNP</strain>
    </source>
</reference>
<proteinExistence type="predicted"/>
<dbReference type="PROSITE" id="PS50082">
    <property type="entry name" value="WD_REPEATS_2"/>
    <property type="match status" value="3"/>
</dbReference>
<evidence type="ECO:0000256" key="4">
    <source>
        <dbReference type="PROSITE-ProRule" id="PRU00221"/>
    </source>
</evidence>
<dbReference type="PANTHER" id="PTHR19872">
    <property type="entry name" value="UBIQUITIN LIGASE SPECIFICITY FACTOR/HREP PROTEIN"/>
    <property type="match status" value="1"/>
</dbReference>
<evidence type="ECO:0000256" key="1">
    <source>
        <dbReference type="ARBA" id="ARBA00022574"/>
    </source>
</evidence>
<dbReference type="SUPFAM" id="SSF81383">
    <property type="entry name" value="F-box domain"/>
    <property type="match status" value="1"/>
</dbReference>
<dbReference type="STRING" id="133412.A0A1R1YBT9"/>
<accession>A0A1R1YBT9</accession>
<dbReference type="InterPro" id="IPR036047">
    <property type="entry name" value="F-box-like_dom_sf"/>
</dbReference>
<dbReference type="SMART" id="SM00320">
    <property type="entry name" value="WD40"/>
    <property type="match status" value="6"/>
</dbReference>
<dbReference type="OrthoDB" id="5580488at2759"/>
<dbReference type="SMART" id="SM00256">
    <property type="entry name" value="FBOX"/>
    <property type="match status" value="1"/>
</dbReference>
<evidence type="ECO:0000256" key="2">
    <source>
        <dbReference type="ARBA" id="ARBA00022737"/>
    </source>
</evidence>
<keyword evidence="6" id="KW-0436">Ligase</keyword>
<keyword evidence="3" id="KW-0833">Ubl conjugation pathway</keyword>
<dbReference type="PROSITE" id="PS00678">
    <property type="entry name" value="WD_REPEATS_1"/>
    <property type="match status" value="1"/>
</dbReference>
<dbReference type="PRINTS" id="PR00320">
    <property type="entry name" value="GPROTEINBRPT"/>
</dbReference>
<dbReference type="InterPro" id="IPR036322">
    <property type="entry name" value="WD40_repeat_dom_sf"/>
</dbReference>
<gene>
    <name evidence="6" type="ORF">AYI70_g1614</name>
</gene>